<dbReference type="Pfam" id="PF05345">
    <property type="entry name" value="He_PIG"/>
    <property type="match status" value="1"/>
</dbReference>
<accession>A0ABW0P713</accession>
<evidence type="ECO:0000313" key="3">
    <source>
        <dbReference type="EMBL" id="MFC5507527.1"/>
    </source>
</evidence>
<dbReference type="Proteomes" id="UP001596060">
    <property type="component" value="Unassembled WGS sequence"/>
</dbReference>
<dbReference type="SUPFAM" id="SSF49313">
    <property type="entry name" value="Cadherin-like"/>
    <property type="match status" value="1"/>
</dbReference>
<dbReference type="Pfam" id="PF13400">
    <property type="entry name" value="Tad"/>
    <property type="match status" value="1"/>
</dbReference>
<sequence>MSYASICEMVRERSRAFVADRGGNVALLFALALPVVVGVAGAGVDLGRGSAMRSSLQQSVDATSQTLTDTVKTCHDRNRTNDVTIDQGCLNDPQFMATLRSEAQTLVVQNFKQRGYDQAPALTGPITVDQINGRMRLQASVGYNCVVFRVLNSDCNLNAVSGTSANLSTQALTLSLSGPTGQRFIYVGDPTVNLPVSYNVSGGWSPYSWGQTGMPGGLSLNPDGSTESAQISGTPTDPTVCNLPSPCDPLPLAPTGVSVTDAGDQNRGGLNKQQVQGVVNFVLIRQLRLQLSGVMNTVPSPTAGSYYADATRSGGTGNYIYSCTGVPAGMSCNTATGRVSGTPGYNQSGTLTVTVTDITDGRTASASISYHFLPPPIVLSFGTGYLTGTNATVGSTTVVATGGYGVLNVTCASLPPGYAHSGNPGNESNYGTISGRWQTPGGLEQNGTLTCTATDQAGQVKTANLNWAMEYIGNDECLTNSSIPCPGTWVGSWGTCRNGNGMWICFQWWTWGGGELSPDLVPPPGPDTDNSRDGEVCSTAGSAATAPVYGCYGTSNGCTITKGWNRQLGSKLRCAPRG</sequence>
<comment type="caution">
    <text evidence="3">The sequence shown here is derived from an EMBL/GenBank/DDBJ whole genome shotgun (WGS) entry which is preliminary data.</text>
</comment>
<evidence type="ECO:0000259" key="2">
    <source>
        <dbReference type="Pfam" id="PF13400"/>
    </source>
</evidence>
<feature type="domain" description="Putative Flp pilus-assembly TadG-like N-terminal" evidence="2">
    <location>
        <begin position="23"/>
        <end position="63"/>
    </location>
</feature>
<dbReference type="InterPro" id="IPR015919">
    <property type="entry name" value="Cadherin-like_sf"/>
</dbReference>
<dbReference type="Gene3D" id="2.60.40.10">
    <property type="entry name" value="Immunoglobulins"/>
    <property type="match status" value="1"/>
</dbReference>
<gene>
    <name evidence="3" type="ORF">ACFPN9_19995</name>
</gene>
<dbReference type="InterPro" id="IPR013783">
    <property type="entry name" value="Ig-like_fold"/>
</dbReference>
<evidence type="ECO:0000313" key="4">
    <source>
        <dbReference type="Proteomes" id="UP001596060"/>
    </source>
</evidence>
<organism evidence="3 4">
    <name type="scientific">Bosea massiliensis</name>
    <dbReference type="NCBI Taxonomy" id="151419"/>
    <lineage>
        <taxon>Bacteria</taxon>
        <taxon>Pseudomonadati</taxon>
        <taxon>Pseudomonadota</taxon>
        <taxon>Alphaproteobacteria</taxon>
        <taxon>Hyphomicrobiales</taxon>
        <taxon>Boseaceae</taxon>
        <taxon>Bosea</taxon>
    </lineage>
</organism>
<keyword evidence="4" id="KW-1185">Reference proteome</keyword>
<dbReference type="InterPro" id="IPR028087">
    <property type="entry name" value="Tad_N"/>
</dbReference>
<feature type="region of interest" description="Disordered" evidence="1">
    <location>
        <begin position="516"/>
        <end position="536"/>
    </location>
</feature>
<protein>
    <submittedName>
        <fullName evidence="3">Ig domain-containing protein</fullName>
    </submittedName>
</protein>
<proteinExistence type="predicted"/>
<evidence type="ECO:0000256" key="1">
    <source>
        <dbReference type="SAM" id="MobiDB-lite"/>
    </source>
</evidence>
<dbReference type="EMBL" id="JBHSLU010000063">
    <property type="protein sequence ID" value="MFC5507527.1"/>
    <property type="molecule type" value="Genomic_DNA"/>
</dbReference>
<reference evidence="4" key="1">
    <citation type="journal article" date="2019" name="Int. J. Syst. Evol. Microbiol.">
        <title>The Global Catalogue of Microorganisms (GCM) 10K type strain sequencing project: providing services to taxonomists for standard genome sequencing and annotation.</title>
        <authorList>
            <consortium name="The Broad Institute Genomics Platform"/>
            <consortium name="The Broad Institute Genome Sequencing Center for Infectious Disease"/>
            <person name="Wu L."/>
            <person name="Ma J."/>
        </authorList>
    </citation>
    <scope>NUCLEOTIDE SEQUENCE [LARGE SCALE GENOMIC DNA]</scope>
    <source>
        <strain evidence="4">CCUG 43117</strain>
    </source>
</reference>
<name>A0ABW0P713_9HYPH</name>